<reference evidence="1 2" key="1">
    <citation type="submission" date="2008-07" db="EMBL/GenBank/DDBJ databases">
        <authorList>
            <person name="Tandeau de Marsac N."/>
            <person name="Ferriera S."/>
            <person name="Johnson J."/>
            <person name="Kravitz S."/>
            <person name="Beeson K."/>
            <person name="Sutton G."/>
            <person name="Rogers Y.-H."/>
            <person name="Friedman R."/>
            <person name="Frazier M."/>
            <person name="Venter J.C."/>
        </authorList>
    </citation>
    <scope>NUCLEOTIDE SEQUENCE [LARGE SCALE GENOMIC DNA]</scope>
    <source>
        <strain evidence="1 2">PCC 7420</strain>
    </source>
</reference>
<protein>
    <recommendedName>
        <fullName evidence="3">DUF4159 domain-containing protein</fullName>
    </recommendedName>
</protein>
<dbReference type="AlphaFoldDB" id="B4VRV1"/>
<dbReference type="RefSeq" id="WP_006101208.1">
    <property type="nucleotide sequence ID" value="NZ_DS989849.1"/>
</dbReference>
<organism evidence="1 2">
    <name type="scientific">Coleofasciculus chthonoplastes PCC 7420</name>
    <dbReference type="NCBI Taxonomy" id="118168"/>
    <lineage>
        <taxon>Bacteria</taxon>
        <taxon>Bacillati</taxon>
        <taxon>Cyanobacteriota</taxon>
        <taxon>Cyanophyceae</taxon>
        <taxon>Coleofasciculales</taxon>
        <taxon>Coleofasciculaceae</taxon>
        <taxon>Coleofasciculus</taxon>
    </lineage>
</organism>
<dbReference type="EMBL" id="DS989849">
    <property type="protein sequence ID" value="EDX75500.1"/>
    <property type="molecule type" value="Genomic_DNA"/>
</dbReference>
<proteinExistence type="predicted"/>
<evidence type="ECO:0008006" key="3">
    <source>
        <dbReference type="Google" id="ProtNLM"/>
    </source>
</evidence>
<sequence length="282" mass="29625">MNKLLITITLSISILIEALGGNAAGALTLRSWNSANQRGGDLFNDGKGALLYSEFRASLLERSHTILPGVSTLTEANLADVDIFFHGTSSTILTPTESTVLRNFVKTGGFVIVESDSNRSEQNSANSVLESLGLGSRYTGVVGGVNSPTGGMFKNTVSPTTVGALGDLRGQTFGTSLATDIESMVTDITPTGGMLIGTNGSIRSMVEFQPFANGGQVLAVGDAYGFNLFQSSNNSFFNPNNQKAYMNFIESKKFKAPVPEASTLLGLLTLGTCAIGTKLSKK</sequence>
<dbReference type="Proteomes" id="UP000003835">
    <property type="component" value="Unassembled WGS sequence"/>
</dbReference>
<evidence type="ECO:0000313" key="1">
    <source>
        <dbReference type="EMBL" id="EDX75500.1"/>
    </source>
</evidence>
<name>B4VRV1_9CYAN</name>
<accession>B4VRV1</accession>
<gene>
    <name evidence="1" type="ORF">MC7420_1418</name>
</gene>
<dbReference type="HOGENOM" id="CLU_985932_0_0_3"/>
<evidence type="ECO:0000313" key="2">
    <source>
        <dbReference type="Proteomes" id="UP000003835"/>
    </source>
</evidence>
<keyword evidence="2" id="KW-1185">Reference proteome</keyword>